<dbReference type="CDD" id="cd02503">
    <property type="entry name" value="MobA"/>
    <property type="match status" value="1"/>
</dbReference>
<evidence type="ECO:0000313" key="9">
    <source>
        <dbReference type="EMBL" id="RKU47129.1"/>
    </source>
</evidence>
<evidence type="ECO:0000256" key="5">
    <source>
        <dbReference type="ARBA" id="ARBA00022842"/>
    </source>
</evidence>
<evidence type="ECO:0000259" key="8">
    <source>
        <dbReference type="Pfam" id="PF12804"/>
    </source>
</evidence>
<proteinExistence type="predicted"/>
<name>A0A420YGY0_9PEZI</name>
<dbReference type="Proteomes" id="UP000275385">
    <property type="component" value="Unassembled WGS sequence"/>
</dbReference>
<keyword evidence="6" id="KW-0342">GTP-binding</keyword>
<dbReference type="InterPro" id="IPR013482">
    <property type="entry name" value="Molybde_CF_guanTrfase"/>
</dbReference>
<dbReference type="Pfam" id="PF12804">
    <property type="entry name" value="NTP_transf_3"/>
    <property type="match status" value="1"/>
</dbReference>
<evidence type="ECO:0000256" key="6">
    <source>
        <dbReference type="ARBA" id="ARBA00023134"/>
    </source>
</evidence>
<keyword evidence="5" id="KW-0460">Magnesium</keyword>
<organism evidence="9 10">
    <name type="scientific">Coniochaeta pulveracea</name>
    <dbReference type="NCBI Taxonomy" id="177199"/>
    <lineage>
        <taxon>Eukaryota</taxon>
        <taxon>Fungi</taxon>
        <taxon>Dikarya</taxon>
        <taxon>Ascomycota</taxon>
        <taxon>Pezizomycotina</taxon>
        <taxon>Sordariomycetes</taxon>
        <taxon>Sordariomycetidae</taxon>
        <taxon>Coniochaetales</taxon>
        <taxon>Coniochaetaceae</taxon>
        <taxon>Coniochaeta</taxon>
    </lineage>
</organism>
<keyword evidence="1" id="KW-0963">Cytoplasm</keyword>
<dbReference type="Gene3D" id="3.90.550.10">
    <property type="entry name" value="Spore Coat Polysaccharide Biosynthesis Protein SpsA, Chain A"/>
    <property type="match status" value="1"/>
</dbReference>
<feature type="domain" description="MobA-like NTP transferase" evidence="8">
    <location>
        <begin position="8"/>
        <end position="175"/>
    </location>
</feature>
<keyword evidence="7" id="KW-0501">Molybdenum cofactor biosynthesis</keyword>
<dbReference type="PANTHER" id="PTHR19136">
    <property type="entry name" value="MOLYBDENUM COFACTOR GUANYLYLTRANSFERASE"/>
    <property type="match status" value="1"/>
</dbReference>
<keyword evidence="2" id="KW-0808">Transferase</keyword>
<gene>
    <name evidence="9" type="ORF">DL546_005391</name>
</gene>
<dbReference type="SUPFAM" id="SSF53448">
    <property type="entry name" value="Nucleotide-diphospho-sugar transferases"/>
    <property type="match status" value="1"/>
</dbReference>
<protein>
    <recommendedName>
        <fullName evidence="8">MobA-like NTP transferase domain-containing protein</fullName>
    </recommendedName>
</protein>
<keyword evidence="10" id="KW-1185">Reference proteome</keyword>
<evidence type="ECO:0000256" key="7">
    <source>
        <dbReference type="ARBA" id="ARBA00023150"/>
    </source>
</evidence>
<dbReference type="GO" id="GO:0016779">
    <property type="term" value="F:nucleotidyltransferase activity"/>
    <property type="evidence" value="ECO:0007669"/>
    <property type="project" value="UniProtKB-ARBA"/>
</dbReference>
<dbReference type="InterPro" id="IPR029044">
    <property type="entry name" value="Nucleotide-diphossugar_trans"/>
</dbReference>
<dbReference type="GO" id="GO:0005525">
    <property type="term" value="F:GTP binding"/>
    <property type="evidence" value="ECO:0007669"/>
    <property type="project" value="UniProtKB-KW"/>
</dbReference>
<keyword evidence="4" id="KW-0547">Nucleotide-binding</keyword>
<accession>A0A420YGY0</accession>
<dbReference type="OrthoDB" id="20872at2759"/>
<evidence type="ECO:0000256" key="2">
    <source>
        <dbReference type="ARBA" id="ARBA00022679"/>
    </source>
</evidence>
<dbReference type="InterPro" id="IPR025877">
    <property type="entry name" value="MobA-like_NTP_Trfase"/>
</dbReference>
<dbReference type="EMBL" id="QVQW01000010">
    <property type="protein sequence ID" value="RKU47129.1"/>
    <property type="molecule type" value="Genomic_DNA"/>
</dbReference>
<keyword evidence="3" id="KW-0479">Metal-binding</keyword>
<dbReference type="PANTHER" id="PTHR19136:SF81">
    <property type="entry name" value="MOLYBDENUM COFACTOR GUANYLYLTRANSFERASE"/>
    <property type="match status" value="1"/>
</dbReference>
<evidence type="ECO:0000256" key="3">
    <source>
        <dbReference type="ARBA" id="ARBA00022723"/>
    </source>
</evidence>
<dbReference type="AlphaFoldDB" id="A0A420YGY0"/>
<evidence type="ECO:0000313" key="10">
    <source>
        <dbReference type="Proteomes" id="UP000275385"/>
    </source>
</evidence>
<reference evidence="9 10" key="1">
    <citation type="submission" date="2018-08" db="EMBL/GenBank/DDBJ databases">
        <title>Draft genome of the lignicolous fungus Coniochaeta pulveracea.</title>
        <authorList>
            <person name="Borstlap C.J."/>
            <person name="De Witt R.N."/>
            <person name="Botha A."/>
            <person name="Volschenk H."/>
        </authorList>
    </citation>
    <scope>NUCLEOTIDE SEQUENCE [LARGE SCALE GENOMIC DNA]</scope>
    <source>
        <strain evidence="9 10">CAB683</strain>
    </source>
</reference>
<evidence type="ECO:0000256" key="4">
    <source>
        <dbReference type="ARBA" id="ARBA00022741"/>
    </source>
</evidence>
<comment type="caution">
    <text evidence="9">The sequence shown here is derived from an EMBL/GenBank/DDBJ whole genome shotgun (WGS) entry which is preliminary data.</text>
</comment>
<evidence type="ECO:0000256" key="1">
    <source>
        <dbReference type="ARBA" id="ARBA00022490"/>
    </source>
</evidence>
<dbReference type="GO" id="GO:0046872">
    <property type="term" value="F:metal ion binding"/>
    <property type="evidence" value="ECO:0007669"/>
    <property type="project" value="UniProtKB-KW"/>
</dbReference>
<dbReference type="GO" id="GO:0006777">
    <property type="term" value="P:Mo-molybdopterin cofactor biosynthetic process"/>
    <property type="evidence" value="ECO:0007669"/>
    <property type="project" value="UniProtKB-KW"/>
</dbReference>
<sequence length="228" mass="25156">MSVGIKPLILAGGRSTRMKSPKHLLQLPDGTPLYLHQCDILKQACPDARVVYISLAQDSPINENLLDPGSYGMHIIYDQEANDTTESAGPAQGLLAAHRSDPTATWLVLAVDYPLMSVEAIQLLRQSYSHPVTCFQNDDGFCEPLVGIWSPDALEKLEANVRSGRGSPSAVVRQLDGRQVRIPQDGRRWLMNVNTEAEWEELLQQLALVHPQVTPGMHRSPVDEKSST</sequence>